<keyword evidence="4 6" id="KW-1133">Transmembrane helix</keyword>
<feature type="transmembrane region" description="Helical" evidence="6">
    <location>
        <begin position="180"/>
        <end position="201"/>
    </location>
</feature>
<dbReference type="OrthoDB" id="423427at2759"/>
<feature type="transmembrane region" description="Helical" evidence="6">
    <location>
        <begin position="48"/>
        <end position="70"/>
    </location>
</feature>
<dbReference type="HOGENOM" id="CLU_012893_15_0_1"/>
<feature type="transmembrane region" description="Helical" evidence="6">
    <location>
        <begin position="82"/>
        <end position="103"/>
    </location>
</feature>
<comment type="similarity">
    <text evidence="2">Belongs to the multi antimicrobial extrusion (MATE) (TC 2.A.66.1) family.</text>
</comment>
<reference evidence="8" key="3">
    <citation type="submission" date="2016-03" db="UniProtKB">
        <authorList>
            <consortium name="EnsemblProtists"/>
        </authorList>
    </citation>
    <scope>IDENTIFICATION</scope>
</reference>
<evidence type="ECO:0000256" key="6">
    <source>
        <dbReference type="SAM" id="Phobius"/>
    </source>
</evidence>
<evidence type="ECO:0000256" key="3">
    <source>
        <dbReference type="ARBA" id="ARBA00022692"/>
    </source>
</evidence>
<feature type="non-terminal residue" evidence="7">
    <location>
        <position position="1"/>
    </location>
</feature>
<sequence>RILKFSIPALSIPLADPIMSFVDAVCVGQYASTLELAAIGPNLVIFNFINFTFSFLAIATTLSMSAALASQDRKTAGRIVSSSLQLALLSGVAIIAGAVAFSFPLLAATGAVPELLLVAQKYLLIRIWASPAVLATMVLQSGLLAQRDSFTCFLAVLLSAASNIAGDIFLIRFLGLGLEGAAWATLAGNYLALLLLVLLGYTRVGQRMRGTAVERLELGLIAVQACGPLFFVSACKNLCYLMLQSVATSFSTTTCAAHQAMWSVWTILSFCPTPLEQCAQ</sequence>
<dbReference type="EnsemblProtists" id="EKX31353">
    <property type="protein sequence ID" value="EKX31353"/>
    <property type="gene ID" value="GUITHDRAFT_48468"/>
</dbReference>
<dbReference type="EMBL" id="JH993295">
    <property type="protein sequence ID" value="EKX31353.1"/>
    <property type="molecule type" value="Genomic_DNA"/>
</dbReference>
<dbReference type="InterPro" id="IPR002528">
    <property type="entry name" value="MATE_fam"/>
</dbReference>
<keyword evidence="5 6" id="KW-0472">Membrane</keyword>
<feature type="non-terminal residue" evidence="7">
    <location>
        <position position="280"/>
    </location>
</feature>
<evidence type="ECO:0008006" key="10">
    <source>
        <dbReference type="Google" id="ProtNLM"/>
    </source>
</evidence>
<dbReference type="eggNOG" id="KOG1347">
    <property type="taxonomic scope" value="Eukaryota"/>
</dbReference>
<feature type="transmembrane region" description="Helical" evidence="6">
    <location>
        <begin position="123"/>
        <end position="145"/>
    </location>
</feature>
<dbReference type="AlphaFoldDB" id="L1I515"/>
<evidence type="ECO:0000256" key="1">
    <source>
        <dbReference type="ARBA" id="ARBA00004141"/>
    </source>
</evidence>
<evidence type="ECO:0000313" key="7">
    <source>
        <dbReference type="EMBL" id="EKX31353.1"/>
    </source>
</evidence>
<name>L1I515_GUITC</name>
<keyword evidence="9" id="KW-1185">Reference proteome</keyword>
<dbReference type="PANTHER" id="PTHR42893:SF46">
    <property type="entry name" value="PROTEIN DETOXIFICATION 44, CHLOROPLASTIC"/>
    <property type="match status" value="1"/>
</dbReference>
<evidence type="ECO:0000313" key="8">
    <source>
        <dbReference type="EnsemblProtists" id="EKX31353"/>
    </source>
</evidence>
<dbReference type="PANTHER" id="PTHR42893">
    <property type="entry name" value="PROTEIN DETOXIFICATION 44, CHLOROPLASTIC-RELATED"/>
    <property type="match status" value="1"/>
</dbReference>
<reference evidence="9" key="2">
    <citation type="submission" date="2012-11" db="EMBL/GenBank/DDBJ databases">
        <authorList>
            <person name="Kuo A."/>
            <person name="Curtis B.A."/>
            <person name="Tanifuji G."/>
            <person name="Burki F."/>
            <person name="Gruber A."/>
            <person name="Irimia M."/>
            <person name="Maruyama S."/>
            <person name="Arias M.C."/>
            <person name="Ball S.G."/>
            <person name="Gile G.H."/>
            <person name="Hirakawa Y."/>
            <person name="Hopkins J.F."/>
            <person name="Rensing S.A."/>
            <person name="Schmutz J."/>
            <person name="Symeonidi A."/>
            <person name="Elias M."/>
            <person name="Eveleigh R.J."/>
            <person name="Herman E.K."/>
            <person name="Klute M.J."/>
            <person name="Nakayama T."/>
            <person name="Obornik M."/>
            <person name="Reyes-Prieto A."/>
            <person name="Armbrust E.V."/>
            <person name="Aves S.J."/>
            <person name="Beiko R.G."/>
            <person name="Coutinho P."/>
            <person name="Dacks J.B."/>
            <person name="Durnford D.G."/>
            <person name="Fast N.M."/>
            <person name="Green B.R."/>
            <person name="Grisdale C."/>
            <person name="Hempe F."/>
            <person name="Henrissat B."/>
            <person name="Hoppner M.P."/>
            <person name="Ishida K.-I."/>
            <person name="Kim E."/>
            <person name="Koreny L."/>
            <person name="Kroth P.G."/>
            <person name="Liu Y."/>
            <person name="Malik S.-B."/>
            <person name="Maier U.G."/>
            <person name="McRose D."/>
            <person name="Mock T."/>
            <person name="Neilson J.A."/>
            <person name="Onodera N.T."/>
            <person name="Poole A.M."/>
            <person name="Pritham E.J."/>
            <person name="Richards T.A."/>
            <person name="Rocap G."/>
            <person name="Roy S.W."/>
            <person name="Sarai C."/>
            <person name="Schaack S."/>
            <person name="Shirato S."/>
            <person name="Slamovits C.H."/>
            <person name="Spencer D.F."/>
            <person name="Suzuki S."/>
            <person name="Worden A.Z."/>
            <person name="Zauner S."/>
            <person name="Barry K."/>
            <person name="Bell C."/>
            <person name="Bharti A.K."/>
            <person name="Crow J.A."/>
            <person name="Grimwood J."/>
            <person name="Kramer R."/>
            <person name="Lindquist E."/>
            <person name="Lucas S."/>
            <person name="Salamov A."/>
            <person name="McFadden G.I."/>
            <person name="Lane C.E."/>
            <person name="Keeling P.J."/>
            <person name="Gray M.W."/>
            <person name="Grigoriev I.V."/>
            <person name="Archibald J.M."/>
        </authorList>
    </citation>
    <scope>NUCLEOTIDE SEQUENCE</scope>
    <source>
        <strain evidence="9">CCMP2712</strain>
    </source>
</reference>
<accession>L1I515</accession>
<proteinExistence type="inferred from homology"/>
<dbReference type="GO" id="GO:0015297">
    <property type="term" value="F:antiporter activity"/>
    <property type="evidence" value="ECO:0007669"/>
    <property type="project" value="InterPro"/>
</dbReference>
<dbReference type="Proteomes" id="UP000011087">
    <property type="component" value="Unassembled WGS sequence"/>
</dbReference>
<dbReference type="KEGG" id="gtt:GUITHDRAFT_48468"/>
<dbReference type="InterPro" id="IPR044644">
    <property type="entry name" value="DinF-like"/>
</dbReference>
<dbReference type="GO" id="GO:0042910">
    <property type="term" value="F:xenobiotic transmembrane transporter activity"/>
    <property type="evidence" value="ECO:0007669"/>
    <property type="project" value="InterPro"/>
</dbReference>
<comment type="subcellular location">
    <subcellularLocation>
        <location evidence="1">Membrane</location>
        <topology evidence="1">Multi-pass membrane protein</topology>
    </subcellularLocation>
</comment>
<protein>
    <recommendedName>
        <fullName evidence="10">Polysaccharide biosynthesis protein C-terminal domain-containing protein</fullName>
    </recommendedName>
</protein>
<dbReference type="RefSeq" id="XP_005818333.1">
    <property type="nucleotide sequence ID" value="XM_005818276.1"/>
</dbReference>
<evidence type="ECO:0000313" key="9">
    <source>
        <dbReference type="Proteomes" id="UP000011087"/>
    </source>
</evidence>
<evidence type="ECO:0000256" key="5">
    <source>
        <dbReference type="ARBA" id="ARBA00023136"/>
    </source>
</evidence>
<dbReference type="GeneID" id="17288075"/>
<keyword evidence="3 6" id="KW-0812">Transmembrane</keyword>
<dbReference type="OMA" id="RESAHIM"/>
<feature type="transmembrane region" description="Helical" evidence="6">
    <location>
        <begin position="152"/>
        <end position="174"/>
    </location>
</feature>
<reference evidence="7 9" key="1">
    <citation type="journal article" date="2012" name="Nature">
        <title>Algal genomes reveal evolutionary mosaicism and the fate of nucleomorphs.</title>
        <authorList>
            <consortium name="DOE Joint Genome Institute"/>
            <person name="Curtis B.A."/>
            <person name="Tanifuji G."/>
            <person name="Burki F."/>
            <person name="Gruber A."/>
            <person name="Irimia M."/>
            <person name="Maruyama S."/>
            <person name="Arias M.C."/>
            <person name="Ball S.G."/>
            <person name="Gile G.H."/>
            <person name="Hirakawa Y."/>
            <person name="Hopkins J.F."/>
            <person name="Kuo A."/>
            <person name="Rensing S.A."/>
            <person name="Schmutz J."/>
            <person name="Symeonidi A."/>
            <person name="Elias M."/>
            <person name="Eveleigh R.J."/>
            <person name="Herman E.K."/>
            <person name="Klute M.J."/>
            <person name="Nakayama T."/>
            <person name="Obornik M."/>
            <person name="Reyes-Prieto A."/>
            <person name="Armbrust E.V."/>
            <person name="Aves S.J."/>
            <person name="Beiko R.G."/>
            <person name="Coutinho P."/>
            <person name="Dacks J.B."/>
            <person name="Durnford D.G."/>
            <person name="Fast N.M."/>
            <person name="Green B.R."/>
            <person name="Grisdale C.J."/>
            <person name="Hempel F."/>
            <person name="Henrissat B."/>
            <person name="Hoppner M.P."/>
            <person name="Ishida K."/>
            <person name="Kim E."/>
            <person name="Koreny L."/>
            <person name="Kroth P.G."/>
            <person name="Liu Y."/>
            <person name="Malik S.B."/>
            <person name="Maier U.G."/>
            <person name="McRose D."/>
            <person name="Mock T."/>
            <person name="Neilson J.A."/>
            <person name="Onodera N.T."/>
            <person name="Poole A.M."/>
            <person name="Pritham E.J."/>
            <person name="Richards T.A."/>
            <person name="Rocap G."/>
            <person name="Roy S.W."/>
            <person name="Sarai C."/>
            <person name="Schaack S."/>
            <person name="Shirato S."/>
            <person name="Slamovits C.H."/>
            <person name="Spencer D.F."/>
            <person name="Suzuki S."/>
            <person name="Worden A.Z."/>
            <person name="Zauner S."/>
            <person name="Barry K."/>
            <person name="Bell C."/>
            <person name="Bharti A.K."/>
            <person name="Crow J.A."/>
            <person name="Grimwood J."/>
            <person name="Kramer R."/>
            <person name="Lindquist E."/>
            <person name="Lucas S."/>
            <person name="Salamov A."/>
            <person name="McFadden G.I."/>
            <person name="Lane C.E."/>
            <person name="Keeling P.J."/>
            <person name="Gray M.W."/>
            <person name="Grigoriev I.V."/>
            <person name="Archibald J.M."/>
        </authorList>
    </citation>
    <scope>NUCLEOTIDE SEQUENCE</scope>
    <source>
        <strain evidence="7 9">CCMP2712</strain>
    </source>
</reference>
<evidence type="ECO:0000256" key="2">
    <source>
        <dbReference type="ARBA" id="ARBA00010199"/>
    </source>
</evidence>
<dbReference type="PaxDb" id="55529-EKX31353"/>
<dbReference type="STRING" id="905079.L1I515"/>
<organism evidence="7">
    <name type="scientific">Guillardia theta (strain CCMP2712)</name>
    <name type="common">Cryptophyte</name>
    <dbReference type="NCBI Taxonomy" id="905079"/>
    <lineage>
        <taxon>Eukaryota</taxon>
        <taxon>Cryptophyceae</taxon>
        <taxon>Pyrenomonadales</taxon>
        <taxon>Geminigeraceae</taxon>
        <taxon>Guillardia</taxon>
    </lineage>
</organism>
<dbReference type="Pfam" id="PF01554">
    <property type="entry name" value="MatE"/>
    <property type="match status" value="1"/>
</dbReference>
<dbReference type="GO" id="GO:0016020">
    <property type="term" value="C:membrane"/>
    <property type="evidence" value="ECO:0007669"/>
    <property type="project" value="UniProtKB-SubCell"/>
</dbReference>
<evidence type="ECO:0000256" key="4">
    <source>
        <dbReference type="ARBA" id="ARBA00022989"/>
    </source>
</evidence>
<gene>
    <name evidence="7" type="ORF">GUITHDRAFT_48468</name>
</gene>